<proteinExistence type="predicted"/>
<name>A0ABU7W966_9FLAO</name>
<dbReference type="InterPro" id="IPR011250">
    <property type="entry name" value="OMP/PagP_B-barrel"/>
</dbReference>
<sequence>MIIANKNQILTFIFIFLNLYVVAAQEEVDQEEKTEISNKELYKELDFLELRGTHAVDAAVGTTMILGDYPDSELDVYFRLGYRYFVISNLNINLSFNKYNIALSDTVNEGFMSFDFNLEYLVSPYNEFSPFIFGGYGYNASNSFEESHTKVQCGLGLEYLVMDGLGVKLYGDYNFVLSNELEGLVMPDKDESFLRVGLGVNLYFGGKKRKKEILENIETVINSNLIK</sequence>
<evidence type="ECO:0000313" key="1">
    <source>
        <dbReference type="EMBL" id="MEF3080501.1"/>
    </source>
</evidence>
<dbReference type="RefSeq" id="WP_331811200.1">
    <property type="nucleotide sequence ID" value="NZ_JAZHOU010000008.1"/>
</dbReference>
<comment type="caution">
    <text evidence="1">The sequence shown here is derived from an EMBL/GenBank/DDBJ whole genome shotgun (WGS) entry which is preliminary data.</text>
</comment>
<dbReference type="Gene3D" id="2.40.160.20">
    <property type="match status" value="1"/>
</dbReference>
<evidence type="ECO:0000313" key="2">
    <source>
        <dbReference type="Proteomes" id="UP001356704"/>
    </source>
</evidence>
<keyword evidence="2" id="KW-1185">Reference proteome</keyword>
<organism evidence="1 2">
    <name type="scientific">Winogradskyella poriferorum</name>
    <dbReference type="NCBI Taxonomy" id="307627"/>
    <lineage>
        <taxon>Bacteria</taxon>
        <taxon>Pseudomonadati</taxon>
        <taxon>Bacteroidota</taxon>
        <taxon>Flavobacteriia</taxon>
        <taxon>Flavobacteriales</taxon>
        <taxon>Flavobacteriaceae</taxon>
        <taxon>Winogradskyella</taxon>
    </lineage>
</organism>
<reference evidence="1 2" key="1">
    <citation type="submission" date="2024-02" db="EMBL/GenBank/DDBJ databases">
        <title>Winogradskyella poriferorum JCM 12885.</title>
        <authorList>
            <person name="Zhang D.-F."/>
            <person name="Fu Z.-Y."/>
        </authorList>
    </citation>
    <scope>NUCLEOTIDE SEQUENCE [LARGE SCALE GENOMIC DNA]</scope>
    <source>
        <strain evidence="1 2">JCM 12885</strain>
    </source>
</reference>
<dbReference type="SUPFAM" id="SSF56925">
    <property type="entry name" value="OMPA-like"/>
    <property type="match status" value="1"/>
</dbReference>
<protein>
    <submittedName>
        <fullName evidence="1">Curli production assembly/transport component CsgG</fullName>
    </submittedName>
</protein>
<accession>A0ABU7W966</accession>
<dbReference type="Proteomes" id="UP001356704">
    <property type="component" value="Unassembled WGS sequence"/>
</dbReference>
<dbReference type="EMBL" id="JAZHOU010000008">
    <property type="protein sequence ID" value="MEF3080501.1"/>
    <property type="molecule type" value="Genomic_DNA"/>
</dbReference>
<gene>
    <name evidence="1" type="ORF">V1468_15915</name>
</gene>